<evidence type="ECO:0000256" key="1">
    <source>
        <dbReference type="ARBA" id="ARBA00004442"/>
    </source>
</evidence>
<proteinExistence type="predicted"/>
<name>A0ABW7F5R8_9BURK</name>
<accession>A0ABW7F5R8</accession>
<evidence type="ECO:0000313" key="5">
    <source>
        <dbReference type="Proteomes" id="UP001606210"/>
    </source>
</evidence>
<dbReference type="Gene3D" id="2.40.170.20">
    <property type="entry name" value="TonB-dependent receptor, beta-barrel domain"/>
    <property type="match status" value="1"/>
</dbReference>
<dbReference type="RefSeq" id="WP_394481195.1">
    <property type="nucleotide sequence ID" value="NZ_JBIGHV010000006.1"/>
</dbReference>
<comment type="subcellular location">
    <subcellularLocation>
        <location evidence="1">Cell outer membrane</location>
    </subcellularLocation>
</comment>
<dbReference type="InterPro" id="IPR036942">
    <property type="entry name" value="Beta-barrel_TonB_sf"/>
</dbReference>
<evidence type="ECO:0000256" key="2">
    <source>
        <dbReference type="ARBA" id="ARBA00023136"/>
    </source>
</evidence>
<dbReference type="Proteomes" id="UP001606210">
    <property type="component" value="Unassembled WGS sequence"/>
</dbReference>
<gene>
    <name evidence="4" type="ORF">ACG00Y_18025</name>
</gene>
<dbReference type="EMBL" id="JBIGHV010000006">
    <property type="protein sequence ID" value="MFG6431825.1"/>
    <property type="molecule type" value="Genomic_DNA"/>
</dbReference>
<comment type="caution">
    <text evidence="4">The sequence shown here is derived from an EMBL/GenBank/DDBJ whole genome shotgun (WGS) entry which is preliminary data.</text>
</comment>
<organism evidence="4 5">
    <name type="scientific">Pelomonas parva</name>
    <dbReference type="NCBI Taxonomy" id="3299032"/>
    <lineage>
        <taxon>Bacteria</taxon>
        <taxon>Pseudomonadati</taxon>
        <taxon>Pseudomonadota</taxon>
        <taxon>Betaproteobacteria</taxon>
        <taxon>Burkholderiales</taxon>
        <taxon>Sphaerotilaceae</taxon>
        <taxon>Roseateles</taxon>
    </lineage>
</organism>
<keyword evidence="3" id="KW-0998">Cell outer membrane</keyword>
<protein>
    <recommendedName>
        <fullName evidence="6">TonB-dependent receptor</fullName>
    </recommendedName>
</protein>
<evidence type="ECO:0000256" key="3">
    <source>
        <dbReference type="ARBA" id="ARBA00023237"/>
    </source>
</evidence>
<evidence type="ECO:0008006" key="6">
    <source>
        <dbReference type="Google" id="ProtNLM"/>
    </source>
</evidence>
<sequence length="813" mass="89962">MLAGELPIVRVRAQAEPGTHPVDMATLRLTPAANNDVLSVLRMAPSLRLSNTQNNALTQGELAPPEISIHGAKPYQNLFLLDGLSLNNDLDPLPSRVATSVADVPGASLGMPIDKELICELQLLDSNVSAEYGGFQGGVVKAELCEALHAFAGRVTLKLARSAWQTLFVDPAREAALATSTSEDLQARWDKQFWTAQLEGRPTSELGIVAQASYARSVIPLRGYAAAQTPNDPTLADKEQRRTQRDGMVKLTWRPDADTSAWFSVREQPLADRYFIVNSRNSSFEVQGGGRALTAGAQHALAGWTVRHDLSHSDVRQSRRSDASYLRVWSWSATDKNWGDGTRGAGSLSTEGSWGNLDTEQRTAAYKLKLSRNTPLALLGAEHRLSAGLELSRREAFYARPNDQVAYIAGGRVATTTCTSPTGVLDTESCSLAPSARYPTSGQYWRERDVYRAGSFDVQAGQYGLWLQDTMRWGALSLRTGVRADRDELAREAVLAPRVSASWALGEHGATELEAGLNRYYGRSLFSMAIREKQATLQTTQQRRAADWAWVQTGQFLPMNRLKDLDVPYDDEAKLGVTQRFGAGWLASVHWVHREARDQIARVRERDTSGNYANNQVYSYNNNGRGSSDTVALELAPSRPFTTLAGSHQWRVSAGRSQTRSNHVAYDEALSDADANRLIVYKSQVMRYSDRPAENFNAPWAAHASLHSEWDGARISLFQSVRWQGGYRRVAETSRTEQHDGQTLTVHEETAFPSTFTWDVSLRWEHRWGTHRPFVQLSVSNLTNRRNIISASTTGVISYESGRAATVQVGYAF</sequence>
<keyword evidence="5" id="KW-1185">Reference proteome</keyword>
<keyword evidence="2" id="KW-0472">Membrane</keyword>
<reference evidence="4 5" key="1">
    <citation type="submission" date="2024-08" db="EMBL/GenBank/DDBJ databases">
        <authorList>
            <person name="Lu H."/>
        </authorList>
    </citation>
    <scope>NUCLEOTIDE SEQUENCE [LARGE SCALE GENOMIC DNA]</scope>
    <source>
        <strain evidence="4 5">LYH14W</strain>
    </source>
</reference>
<evidence type="ECO:0000313" key="4">
    <source>
        <dbReference type="EMBL" id="MFG6431825.1"/>
    </source>
</evidence>
<dbReference type="SUPFAM" id="SSF56935">
    <property type="entry name" value="Porins"/>
    <property type="match status" value="1"/>
</dbReference>